<evidence type="ECO:0000313" key="4">
    <source>
        <dbReference type="EMBL" id="RRT63802.1"/>
    </source>
</evidence>
<protein>
    <recommendedName>
        <fullName evidence="6">Sodium/calcium exchanger membrane region domain-containing protein</fullName>
    </recommendedName>
</protein>
<accession>A0A426ZIK1</accession>
<gene>
    <name evidence="4" type="ORF">B296_00035481</name>
</gene>
<evidence type="ECO:0000256" key="1">
    <source>
        <dbReference type="ARBA" id="ARBA00022449"/>
    </source>
</evidence>
<keyword evidence="3" id="KW-1133">Transmembrane helix</keyword>
<dbReference type="GO" id="GO:0006874">
    <property type="term" value="P:intracellular calcium ion homeostasis"/>
    <property type="evidence" value="ECO:0007669"/>
    <property type="project" value="TreeGrafter"/>
</dbReference>
<dbReference type="Proteomes" id="UP000287651">
    <property type="component" value="Unassembled WGS sequence"/>
</dbReference>
<dbReference type="InterPro" id="IPR004713">
    <property type="entry name" value="CaH_exchang"/>
</dbReference>
<keyword evidence="2" id="KW-0406">Ion transport</keyword>
<evidence type="ECO:0000313" key="5">
    <source>
        <dbReference type="Proteomes" id="UP000287651"/>
    </source>
</evidence>
<keyword evidence="1" id="KW-0050">Antiport</keyword>
<feature type="transmembrane region" description="Helical" evidence="3">
    <location>
        <begin position="57"/>
        <end position="83"/>
    </location>
</feature>
<keyword evidence="1" id="KW-0813">Transport</keyword>
<evidence type="ECO:0000256" key="3">
    <source>
        <dbReference type="SAM" id="Phobius"/>
    </source>
</evidence>
<evidence type="ECO:0000256" key="2">
    <source>
        <dbReference type="ARBA" id="ARBA00023065"/>
    </source>
</evidence>
<reference evidence="4 5" key="1">
    <citation type="journal article" date="2014" name="Agronomy (Basel)">
        <title>A Draft Genome Sequence for Ensete ventricosum, the Drought-Tolerant Tree Against Hunger.</title>
        <authorList>
            <person name="Harrison J."/>
            <person name="Moore K.A."/>
            <person name="Paszkiewicz K."/>
            <person name="Jones T."/>
            <person name="Grant M."/>
            <person name="Ambacheew D."/>
            <person name="Muzemil S."/>
            <person name="Studholme D.J."/>
        </authorList>
    </citation>
    <scope>NUCLEOTIDE SEQUENCE [LARGE SCALE GENOMIC DNA]</scope>
</reference>
<name>A0A426ZIK1_ENSVE</name>
<feature type="transmembrane region" description="Helical" evidence="3">
    <location>
        <begin position="33"/>
        <end position="51"/>
    </location>
</feature>
<feature type="transmembrane region" description="Helical" evidence="3">
    <location>
        <begin position="6"/>
        <end position="26"/>
    </location>
</feature>
<keyword evidence="3" id="KW-0812">Transmembrane</keyword>
<evidence type="ECO:0008006" key="6">
    <source>
        <dbReference type="Google" id="ProtNLM"/>
    </source>
</evidence>
<dbReference type="AlphaFoldDB" id="A0A426ZIK1"/>
<organism evidence="4 5">
    <name type="scientific">Ensete ventricosum</name>
    <name type="common">Abyssinian banana</name>
    <name type="synonym">Musa ensete</name>
    <dbReference type="NCBI Taxonomy" id="4639"/>
    <lineage>
        <taxon>Eukaryota</taxon>
        <taxon>Viridiplantae</taxon>
        <taxon>Streptophyta</taxon>
        <taxon>Embryophyta</taxon>
        <taxon>Tracheophyta</taxon>
        <taxon>Spermatophyta</taxon>
        <taxon>Magnoliopsida</taxon>
        <taxon>Liliopsida</taxon>
        <taxon>Zingiberales</taxon>
        <taxon>Musaceae</taxon>
        <taxon>Ensete</taxon>
    </lineage>
</organism>
<dbReference type="EMBL" id="AMZH03006451">
    <property type="protein sequence ID" value="RRT63802.1"/>
    <property type="molecule type" value="Genomic_DNA"/>
</dbReference>
<proteinExistence type="predicted"/>
<dbReference type="GO" id="GO:0015369">
    <property type="term" value="F:calcium:proton antiporter activity"/>
    <property type="evidence" value="ECO:0007669"/>
    <property type="project" value="TreeGrafter"/>
</dbReference>
<comment type="caution">
    <text evidence="4">The sequence shown here is derived from an EMBL/GenBank/DDBJ whole genome shotgun (WGS) entry which is preliminary data.</text>
</comment>
<keyword evidence="3" id="KW-0472">Membrane</keyword>
<dbReference type="GO" id="GO:0016020">
    <property type="term" value="C:membrane"/>
    <property type="evidence" value="ECO:0007669"/>
    <property type="project" value="InterPro"/>
</dbReference>
<dbReference type="PANTHER" id="PTHR31503">
    <property type="entry name" value="VACUOLAR CALCIUM ION TRANSPORTER"/>
    <property type="match status" value="1"/>
</dbReference>
<sequence length="86" mass="9826">MLVQIYGGVTMNNLLCLAVFLALVYMRHLTWDFSAEVLVILIVCIVMGLFTSFRTTFPLWTCFVAFSLYPLSLALVYVLDFVFGWS</sequence>
<dbReference type="PANTHER" id="PTHR31503:SF36">
    <property type="entry name" value="SODIUM_CALCIUM EXCHANGER MEMBRANE REGION DOMAIN-CONTAINING PROTEIN"/>
    <property type="match status" value="1"/>
</dbReference>